<gene>
    <name evidence="4" type="ORF">AUP44_25870</name>
</gene>
<dbReference type="NCBIfam" id="TIGR00377">
    <property type="entry name" value="ant_ant_sig"/>
    <property type="match status" value="1"/>
</dbReference>
<dbReference type="AlphaFoldDB" id="A0A162LA21"/>
<comment type="caution">
    <text evidence="4">The sequence shown here is derived from an EMBL/GenBank/DDBJ whole genome shotgun (WGS) entry which is preliminary data.</text>
</comment>
<dbReference type="OrthoDB" id="8446738at2"/>
<feature type="domain" description="STAS" evidence="3">
    <location>
        <begin position="27"/>
        <end position="129"/>
    </location>
</feature>
<evidence type="ECO:0000256" key="1">
    <source>
        <dbReference type="ARBA" id="ARBA00009013"/>
    </source>
</evidence>
<accession>A0A162LA21</accession>
<dbReference type="Proteomes" id="UP000075787">
    <property type="component" value="Unassembled WGS sequence"/>
</dbReference>
<evidence type="ECO:0000259" key="3">
    <source>
        <dbReference type="PROSITE" id="PS50801"/>
    </source>
</evidence>
<dbReference type="InterPro" id="IPR002645">
    <property type="entry name" value="STAS_dom"/>
</dbReference>
<dbReference type="PROSITE" id="PS50801">
    <property type="entry name" value="STAS"/>
    <property type="match status" value="1"/>
</dbReference>
<dbReference type="Pfam" id="PF01740">
    <property type="entry name" value="STAS"/>
    <property type="match status" value="1"/>
</dbReference>
<dbReference type="CDD" id="cd07043">
    <property type="entry name" value="STAS_anti-anti-sigma_factors"/>
    <property type="match status" value="1"/>
</dbReference>
<evidence type="ECO:0000313" key="4">
    <source>
        <dbReference type="EMBL" id="KYO54047.1"/>
    </source>
</evidence>
<organism evidence="4 5">
    <name type="scientific">Tistrella mobilis</name>
    <dbReference type="NCBI Taxonomy" id="171437"/>
    <lineage>
        <taxon>Bacteria</taxon>
        <taxon>Pseudomonadati</taxon>
        <taxon>Pseudomonadota</taxon>
        <taxon>Alphaproteobacteria</taxon>
        <taxon>Geminicoccales</taxon>
        <taxon>Geminicoccaceae</taxon>
        <taxon>Tistrella</taxon>
    </lineage>
</organism>
<evidence type="ECO:0000256" key="2">
    <source>
        <dbReference type="RuleBase" id="RU003749"/>
    </source>
</evidence>
<reference evidence="4 5" key="1">
    <citation type="submission" date="2015-12" db="EMBL/GenBank/DDBJ databases">
        <title>Genome sequence of Tistrella mobilis MCCC 1A02139.</title>
        <authorList>
            <person name="Lu L."/>
            <person name="Lai Q."/>
            <person name="Shao Z."/>
            <person name="Qian P."/>
        </authorList>
    </citation>
    <scope>NUCLEOTIDE SEQUENCE [LARGE SCALE GENOMIC DNA]</scope>
    <source>
        <strain evidence="4 5">MCCC 1A02139</strain>
    </source>
</reference>
<proteinExistence type="inferred from homology"/>
<dbReference type="EMBL" id="LPZR01000098">
    <property type="protein sequence ID" value="KYO54047.1"/>
    <property type="molecule type" value="Genomic_DNA"/>
</dbReference>
<dbReference type="GO" id="GO:0043856">
    <property type="term" value="F:anti-sigma factor antagonist activity"/>
    <property type="evidence" value="ECO:0007669"/>
    <property type="project" value="InterPro"/>
</dbReference>
<sequence>MIPGHDPPDLSDQEHAQMQISVHKSDDAVTRIVLEGRLDVAGSATAELPVSTACGAAKNVIVDMTDVAFLASIGIRLLLANAKAVTRRGGRMILVGVQDQVRQTITMSGLADLLPMVDDEDTARRQIAG</sequence>
<dbReference type="PANTHER" id="PTHR33495">
    <property type="entry name" value="ANTI-SIGMA FACTOR ANTAGONIST TM_1081-RELATED-RELATED"/>
    <property type="match status" value="1"/>
</dbReference>
<dbReference type="InterPro" id="IPR003658">
    <property type="entry name" value="Anti-sigma_ant"/>
</dbReference>
<dbReference type="SUPFAM" id="SSF52091">
    <property type="entry name" value="SpoIIaa-like"/>
    <property type="match status" value="1"/>
</dbReference>
<dbReference type="InterPro" id="IPR036513">
    <property type="entry name" value="STAS_dom_sf"/>
</dbReference>
<protein>
    <recommendedName>
        <fullName evidence="2">Anti-sigma factor antagonist</fullName>
    </recommendedName>
</protein>
<evidence type="ECO:0000313" key="5">
    <source>
        <dbReference type="Proteomes" id="UP000075787"/>
    </source>
</evidence>
<name>A0A162LA21_9PROT</name>
<dbReference type="Gene3D" id="3.30.750.24">
    <property type="entry name" value="STAS domain"/>
    <property type="match status" value="1"/>
</dbReference>
<comment type="similarity">
    <text evidence="1 2">Belongs to the anti-sigma-factor antagonist family.</text>
</comment>